<gene>
    <name evidence="2" type="ORF">SBOR_1006</name>
</gene>
<feature type="region of interest" description="Disordered" evidence="1">
    <location>
        <begin position="536"/>
        <end position="558"/>
    </location>
</feature>
<feature type="region of interest" description="Disordered" evidence="1">
    <location>
        <begin position="391"/>
        <end position="438"/>
    </location>
</feature>
<protein>
    <submittedName>
        <fullName evidence="2">Uncharacterized protein</fullName>
    </submittedName>
</protein>
<feature type="region of interest" description="Disordered" evidence="1">
    <location>
        <begin position="192"/>
        <end position="219"/>
    </location>
</feature>
<dbReference type="OrthoDB" id="3557096at2759"/>
<proteinExistence type="predicted"/>
<feature type="compositionally biased region" description="Polar residues" evidence="1">
    <location>
        <begin position="333"/>
        <end position="342"/>
    </location>
</feature>
<evidence type="ECO:0000313" key="2">
    <source>
        <dbReference type="EMBL" id="ESZ98556.1"/>
    </source>
</evidence>
<feature type="compositionally biased region" description="Basic residues" evidence="1">
    <location>
        <begin position="425"/>
        <end position="438"/>
    </location>
</feature>
<dbReference type="AlphaFoldDB" id="W9CRR9"/>
<reference evidence="2 3" key="1">
    <citation type="journal article" date="2014" name="Genome Announc.">
        <title>Draft genome sequence of Sclerotinia borealis, a psychrophilic plant pathogenic fungus.</title>
        <authorList>
            <person name="Mardanov A.V."/>
            <person name="Beletsky A.V."/>
            <person name="Kadnikov V.V."/>
            <person name="Ignatov A.N."/>
            <person name="Ravin N.V."/>
        </authorList>
    </citation>
    <scope>NUCLEOTIDE SEQUENCE [LARGE SCALE GENOMIC DNA]</scope>
    <source>
        <strain evidence="3">F-4157</strain>
    </source>
</reference>
<feature type="compositionally biased region" description="Polar residues" evidence="1">
    <location>
        <begin position="473"/>
        <end position="485"/>
    </location>
</feature>
<evidence type="ECO:0000256" key="1">
    <source>
        <dbReference type="SAM" id="MobiDB-lite"/>
    </source>
</evidence>
<feature type="region of interest" description="Disordered" evidence="1">
    <location>
        <begin position="457"/>
        <end position="508"/>
    </location>
</feature>
<feature type="region of interest" description="Disordered" evidence="1">
    <location>
        <begin position="314"/>
        <end position="342"/>
    </location>
</feature>
<dbReference type="HOGENOM" id="CLU_371708_0_0_1"/>
<feature type="compositionally biased region" description="Basic and acidic residues" evidence="1">
    <location>
        <begin position="207"/>
        <end position="216"/>
    </location>
</feature>
<accession>W9CRR9</accession>
<dbReference type="EMBL" id="AYSA01000039">
    <property type="protein sequence ID" value="ESZ98556.1"/>
    <property type="molecule type" value="Genomic_DNA"/>
</dbReference>
<evidence type="ECO:0000313" key="3">
    <source>
        <dbReference type="Proteomes" id="UP000019487"/>
    </source>
</evidence>
<feature type="region of interest" description="Disordered" evidence="1">
    <location>
        <begin position="17"/>
        <end position="50"/>
    </location>
</feature>
<organism evidence="2 3">
    <name type="scientific">Sclerotinia borealis (strain F-4128)</name>
    <dbReference type="NCBI Taxonomy" id="1432307"/>
    <lineage>
        <taxon>Eukaryota</taxon>
        <taxon>Fungi</taxon>
        <taxon>Dikarya</taxon>
        <taxon>Ascomycota</taxon>
        <taxon>Pezizomycotina</taxon>
        <taxon>Leotiomycetes</taxon>
        <taxon>Helotiales</taxon>
        <taxon>Sclerotiniaceae</taxon>
        <taxon>Sclerotinia</taxon>
    </lineage>
</organism>
<sequence>MYKISASMSFEMDTEMKDANDATIPDPYSGGAAYRERGEPDEEKLEKGNWAEEPQRTPAFKGFALATPAAPKQSARLARVEVWKQKIEEKRARKKLTMRMEAASIVPTLSVSAPPASLIKGADKAALRKARKLANKEIYKVEIAAAKACRELEQKKELASVQDPLETSTQPCETRSQSLTLAAPLLPLSPGSMYKGGQGSVSSDASNKAEGERGQDIDEEMYGGSYVNEYDDAYCEDLDVYRCANVYVYDGLGFESRPRKTKRGGAKRRKSKQKAAELRASLQEHGLLSTSSYQQPAQEISTRTFLNCDTIALDPNSSDKQQEEQDLEACGGSINSGDDPQQQRLEHIDALRKNIMSRKTSLQARGLLPVSPSQQLVQEGFTRSVSDTVNAASSFHSSNKQEEERGQKTDEEKDEECLSSGAGPQKKRRKRSPSSFKRLKTFQAALEKRKELKLVKAQQDISKEQGSHELIASPSQKPMQDTSTIDQRKHGSNDVSSHEQEKAVTQEVNRTSISTVPKEIMLLIEREKERRRKSLALENPNLIKDGQQEQSRELSGPEDIKVSAVKVLTEKTTSNNTTKTRNAIREKMIEKLAAAHQTALQKQGLQLHVASPSQQPFQENCMPVSHEVPQLAHEQEHFAIEEEDGESLSVPKDVGAILKNSKRRIDTRIRDVTEETRSRPAADVKYLSEETRPKIIPDTITNISPGMYSGMSSVPQDIGAIPEYSRLRLDTVVEYAEKEDVTGMFSVPKDIGNILDNARRRIDTRTGFVMDETRSRSIMNAKDLLVPEDVRLPPKTNINVLPISKQLADFLAMDLRRDFAVSKTGFVDVGEEKRSR</sequence>
<dbReference type="Proteomes" id="UP000019487">
    <property type="component" value="Unassembled WGS sequence"/>
</dbReference>
<feature type="compositionally biased region" description="Basic and acidic residues" evidence="1">
    <location>
        <begin position="34"/>
        <end position="50"/>
    </location>
</feature>
<feature type="compositionally biased region" description="Basic and acidic residues" evidence="1">
    <location>
        <begin position="486"/>
        <end position="504"/>
    </location>
</feature>
<keyword evidence="3" id="KW-1185">Reference proteome</keyword>
<name>W9CRR9_SCLBF</name>
<comment type="caution">
    <text evidence="2">The sequence shown here is derived from an EMBL/GenBank/DDBJ whole genome shotgun (WGS) entry which is preliminary data.</text>
</comment>
<feature type="compositionally biased region" description="Basic and acidic residues" evidence="1">
    <location>
        <begin position="399"/>
        <end position="411"/>
    </location>
</feature>